<dbReference type="Pfam" id="PF09721">
    <property type="entry name" value="Exosortase_EpsH"/>
    <property type="match status" value="1"/>
</dbReference>
<feature type="transmembrane region" description="Helical" evidence="8">
    <location>
        <begin position="55"/>
        <end position="71"/>
    </location>
</feature>
<dbReference type="OrthoDB" id="9797363at2"/>
<evidence type="ECO:0000256" key="7">
    <source>
        <dbReference type="ARBA" id="ARBA00023136"/>
    </source>
</evidence>
<dbReference type="Proteomes" id="UP000280296">
    <property type="component" value="Unassembled WGS sequence"/>
</dbReference>
<keyword evidence="4 8" id="KW-0812">Transmembrane</keyword>
<evidence type="ECO:0000256" key="1">
    <source>
        <dbReference type="ARBA" id="ARBA00004651"/>
    </source>
</evidence>
<dbReference type="NCBIfam" id="TIGR04178">
    <property type="entry name" value="exo_archaeo"/>
    <property type="match status" value="1"/>
</dbReference>
<comment type="subcellular location">
    <subcellularLocation>
        <location evidence="1">Cell membrane</location>
        <topology evidence="1">Multi-pass membrane protein</topology>
    </subcellularLocation>
</comment>
<evidence type="ECO:0000313" key="9">
    <source>
        <dbReference type="EMBL" id="RUL84919.1"/>
    </source>
</evidence>
<organism evidence="9 10">
    <name type="scientific">Tautonia sociabilis</name>
    <dbReference type="NCBI Taxonomy" id="2080755"/>
    <lineage>
        <taxon>Bacteria</taxon>
        <taxon>Pseudomonadati</taxon>
        <taxon>Planctomycetota</taxon>
        <taxon>Planctomycetia</taxon>
        <taxon>Isosphaerales</taxon>
        <taxon>Isosphaeraceae</taxon>
        <taxon>Tautonia</taxon>
    </lineage>
</organism>
<evidence type="ECO:0000256" key="5">
    <source>
        <dbReference type="ARBA" id="ARBA00022801"/>
    </source>
</evidence>
<sequence length="315" mass="34211">MSRASTPGPEPATPVAALAARLVAVAAVLAVLAWAYKTELLELAALWSRDPNYSHGYLVIPIVGFMFWWLWPRGAEADRLRPCPWGWALLAGLVAVRFALLRGGHYWLEGFTLVPTVGALVLAYGGWRLLWRTWPAVAFLVFMFSVPPTINSQVSLPLQRVASIASAGLMRLLGFWVMDEGNVLVIGGEKLEVAAACNGLAMLMSLAATISAFVILVPMANWKRVALLLSVVPVALLCNILRIAGTAYAYHLLGSKRGQELAHDVAGWLMMPLALVIVLLELAWLSWLVTEDEAAEPVSPTLMTTAGIRPSPPRR</sequence>
<keyword evidence="3" id="KW-0645">Protease</keyword>
<feature type="transmembrane region" description="Helical" evidence="8">
    <location>
        <begin position="106"/>
        <end position="124"/>
    </location>
</feature>
<accession>A0A432MFL1</accession>
<dbReference type="EMBL" id="RYZH01000044">
    <property type="protein sequence ID" value="RUL84919.1"/>
    <property type="molecule type" value="Genomic_DNA"/>
</dbReference>
<evidence type="ECO:0000256" key="2">
    <source>
        <dbReference type="ARBA" id="ARBA00022475"/>
    </source>
</evidence>
<dbReference type="InterPro" id="IPR019127">
    <property type="entry name" value="Exosortase"/>
</dbReference>
<dbReference type="GO" id="GO:0008233">
    <property type="term" value="F:peptidase activity"/>
    <property type="evidence" value="ECO:0007669"/>
    <property type="project" value="UniProtKB-KW"/>
</dbReference>
<feature type="transmembrane region" description="Helical" evidence="8">
    <location>
        <begin position="129"/>
        <end position="146"/>
    </location>
</feature>
<reference evidence="9 10" key="1">
    <citation type="submission" date="2018-12" db="EMBL/GenBank/DDBJ databases">
        <authorList>
            <person name="Toschakov S.V."/>
        </authorList>
    </citation>
    <scope>NUCLEOTIDE SEQUENCE [LARGE SCALE GENOMIC DNA]</scope>
    <source>
        <strain evidence="9 10">GM2012</strain>
    </source>
</reference>
<dbReference type="GO" id="GO:0006508">
    <property type="term" value="P:proteolysis"/>
    <property type="evidence" value="ECO:0007669"/>
    <property type="project" value="UniProtKB-KW"/>
</dbReference>
<feature type="transmembrane region" description="Helical" evidence="8">
    <location>
        <begin position="83"/>
        <end position="100"/>
    </location>
</feature>
<keyword evidence="7 8" id="KW-0472">Membrane</keyword>
<evidence type="ECO:0000256" key="8">
    <source>
        <dbReference type="SAM" id="Phobius"/>
    </source>
</evidence>
<protein>
    <submittedName>
        <fullName evidence="9">Exosortase/archaeosortase family protein</fullName>
    </submittedName>
</protein>
<evidence type="ECO:0000256" key="4">
    <source>
        <dbReference type="ARBA" id="ARBA00022692"/>
    </source>
</evidence>
<dbReference type="InterPro" id="IPR026392">
    <property type="entry name" value="Exo/Archaeosortase_dom"/>
</dbReference>
<evidence type="ECO:0000256" key="3">
    <source>
        <dbReference type="ARBA" id="ARBA00022670"/>
    </source>
</evidence>
<dbReference type="RefSeq" id="WP_126727128.1">
    <property type="nucleotide sequence ID" value="NZ_RYZH01000044.1"/>
</dbReference>
<feature type="transmembrane region" description="Helical" evidence="8">
    <location>
        <begin position="199"/>
        <end position="220"/>
    </location>
</feature>
<feature type="transmembrane region" description="Helical" evidence="8">
    <location>
        <begin position="265"/>
        <end position="287"/>
    </location>
</feature>
<keyword evidence="10" id="KW-1185">Reference proteome</keyword>
<evidence type="ECO:0000256" key="6">
    <source>
        <dbReference type="ARBA" id="ARBA00022989"/>
    </source>
</evidence>
<keyword evidence="2" id="KW-1003">Cell membrane</keyword>
<gene>
    <name evidence="9" type="ORF">TsocGM_19450</name>
</gene>
<keyword evidence="6 8" id="KW-1133">Transmembrane helix</keyword>
<evidence type="ECO:0000313" key="10">
    <source>
        <dbReference type="Proteomes" id="UP000280296"/>
    </source>
</evidence>
<dbReference type="AlphaFoldDB" id="A0A432MFL1"/>
<dbReference type="GO" id="GO:0005886">
    <property type="term" value="C:plasma membrane"/>
    <property type="evidence" value="ECO:0007669"/>
    <property type="project" value="UniProtKB-SubCell"/>
</dbReference>
<dbReference type="NCBIfam" id="TIGR02602">
    <property type="entry name" value="8TM_EpsH"/>
    <property type="match status" value="1"/>
</dbReference>
<reference evidence="9 10" key="2">
    <citation type="submission" date="2019-01" db="EMBL/GenBank/DDBJ databases">
        <title>Tautonia sociabilis, a novel thermotolerant planctomycete of Isosphaeraceae family, isolated from a 4000 m deep subterranean habitat.</title>
        <authorList>
            <person name="Kovaleva O.L."/>
            <person name="Elcheninov A.G."/>
            <person name="Van Heerden E."/>
            <person name="Toshchakov S.V."/>
            <person name="Novikov A."/>
            <person name="Bonch-Osmolovskaya E.A."/>
            <person name="Kublanov I.V."/>
        </authorList>
    </citation>
    <scope>NUCLEOTIDE SEQUENCE [LARGE SCALE GENOMIC DNA]</scope>
    <source>
        <strain evidence="9 10">GM2012</strain>
    </source>
</reference>
<feature type="transmembrane region" description="Helical" evidence="8">
    <location>
        <begin position="226"/>
        <end position="253"/>
    </location>
</feature>
<keyword evidence="5" id="KW-0378">Hydrolase</keyword>
<name>A0A432MFL1_9BACT</name>
<dbReference type="InterPro" id="IPR013426">
    <property type="entry name" value="EpsH-like"/>
</dbReference>
<feature type="transmembrane region" description="Helical" evidence="8">
    <location>
        <begin position="12"/>
        <end position="35"/>
    </location>
</feature>
<proteinExistence type="predicted"/>
<comment type="caution">
    <text evidence="9">The sequence shown here is derived from an EMBL/GenBank/DDBJ whole genome shotgun (WGS) entry which is preliminary data.</text>
</comment>